<dbReference type="PROSITE" id="PS50949">
    <property type="entry name" value="HTH_GNTR"/>
    <property type="match status" value="1"/>
</dbReference>
<dbReference type="GO" id="GO:0003700">
    <property type="term" value="F:DNA-binding transcription factor activity"/>
    <property type="evidence" value="ECO:0007669"/>
    <property type="project" value="InterPro"/>
</dbReference>
<dbReference type="Pfam" id="PF00392">
    <property type="entry name" value="GntR"/>
    <property type="match status" value="1"/>
</dbReference>
<evidence type="ECO:0000313" key="6">
    <source>
        <dbReference type="Proteomes" id="UP000242763"/>
    </source>
</evidence>
<dbReference type="OrthoDB" id="8680240at2"/>
<dbReference type="PANTHER" id="PTHR43537">
    <property type="entry name" value="TRANSCRIPTIONAL REGULATOR, GNTR FAMILY"/>
    <property type="match status" value="1"/>
</dbReference>
<name>A0A1I3SNT2_9HYPH</name>
<dbReference type="Pfam" id="PF07729">
    <property type="entry name" value="FCD"/>
    <property type="match status" value="1"/>
</dbReference>
<accession>A0A1I3SNT2</accession>
<keyword evidence="2 5" id="KW-0238">DNA-binding</keyword>
<dbReference type="Gene3D" id="1.10.10.10">
    <property type="entry name" value="Winged helix-like DNA-binding domain superfamily/Winged helix DNA-binding domain"/>
    <property type="match status" value="1"/>
</dbReference>
<dbReference type="STRING" id="1121003.SAMN03080618_03402"/>
<gene>
    <name evidence="5" type="ORF">SAMN03080618_03402</name>
</gene>
<proteinExistence type="predicted"/>
<dbReference type="SUPFAM" id="SSF48008">
    <property type="entry name" value="GntR ligand-binding domain-like"/>
    <property type="match status" value="1"/>
</dbReference>
<organism evidence="5 6">
    <name type="scientific">Aquamicrobium aerolatum DSM 21857</name>
    <dbReference type="NCBI Taxonomy" id="1121003"/>
    <lineage>
        <taxon>Bacteria</taxon>
        <taxon>Pseudomonadati</taxon>
        <taxon>Pseudomonadota</taxon>
        <taxon>Alphaproteobacteria</taxon>
        <taxon>Hyphomicrobiales</taxon>
        <taxon>Phyllobacteriaceae</taxon>
        <taxon>Aerobium</taxon>
    </lineage>
</organism>
<dbReference type="SUPFAM" id="SSF46785">
    <property type="entry name" value="Winged helix' DNA-binding domain"/>
    <property type="match status" value="1"/>
</dbReference>
<reference evidence="6" key="1">
    <citation type="submission" date="2016-10" db="EMBL/GenBank/DDBJ databases">
        <authorList>
            <person name="Varghese N."/>
            <person name="Submissions S."/>
        </authorList>
    </citation>
    <scope>NUCLEOTIDE SEQUENCE [LARGE SCALE GENOMIC DNA]</scope>
    <source>
        <strain evidence="6">DSM 21857</strain>
    </source>
</reference>
<dbReference type="Proteomes" id="UP000242763">
    <property type="component" value="Unassembled WGS sequence"/>
</dbReference>
<dbReference type="AlphaFoldDB" id="A0A1I3SNT2"/>
<keyword evidence="3" id="KW-0804">Transcription</keyword>
<dbReference type="InterPro" id="IPR036390">
    <property type="entry name" value="WH_DNA-bd_sf"/>
</dbReference>
<dbReference type="SMART" id="SM00895">
    <property type="entry name" value="FCD"/>
    <property type="match status" value="1"/>
</dbReference>
<protein>
    <submittedName>
        <fullName evidence="5">DNA-binding transcriptional regulator, GntR family</fullName>
    </submittedName>
</protein>
<evidence type="ECO:0000256" key="3">
    <source>
        <dbReference type="ARBA" id="ARBA00023163"/>
    </source>
</evidence>
<dbReference type="PANTHER" id="PTHR43537:SF20">
    <property type="entry name" value="HTH-TYPE TRANSCRIPTIONAL REPRESSOR GLAR"/>
    <property type="match status" value="1"/>
</dbReference>
<feature type="domain" description="HTH gntR-type" evidence="4">
    <location>
        <begin position="3"/>
        <end position="70"/>
    </location>
</feature>
<evidence type="ECO:0000256" key="1">
    <source>
        <dbReference type="ARBA" id="ARBA00023015"/>
    </source>
</evidence>
<dbReference type="Gene3D" id="1.20.120.530">
    <property type="entry name" value="GntR ligand-binding domain-like"/>
    <property type="match status" value="1"/>
</dbReference>
<dbReference type="InterPro" id="IPR000524">
    <property type="entry name" value="Tscrpt_reg_HTH_GntR"/>
</dbReference>
<dbReference type="RefSeq" id="WP_091524828.1">
    <property type="nucleotide sequence ID" value="NZ_FORF01000032.1"/>
</dbReference>
<dbReference type="InterPro" id="IPR036388">
    <property type="entry name" value="WH-like_DNA-bd_sf"/>
</dbReference>
<dbReference type="EMBL" id="FORF01000032">
    <property type="protein sequence ID" value="SFJ59261.1"/>
    <property type="molecule type" value="Genomic_DNA"/>
</dbReference>
<sequence length="231" mass="26133">MTTASPASAYDLLRLEILNGDLMPGERLRAADLNARYQLGLTPIREALLRLGSEGLVLNENNRGAWVREISIAELHDLFSTRRELEATCLRMAMQNRTPEWEAEILRTLHLLSSAPLPGTAEDRDAAARWEGFHRDFHFALVSACSSDWRLRFWNTLTDHSERYRKLRLVAGDPEGSVSRDIQAEHKAIADAVIHGDEERAVTLMDGHLARTENVVKNLMMSMESKKEFPA</sequence>
<evidence type="ECO:0000313" key="5">
    <source>
        <dbReference type="EMBL" id="SFJ59261.1"/>
    </source>
</evidence>
<keyword evidence="6" id="KW-1185">Reference proteome</keyword>
<dbReference type="InterPro" id="IPR011711">
    <property type="entry name" value="GntR_C"/>
</dbReference>
<dbReference type="InterPro" id="IPR008920">
    <property type="entry name" value="TF_FadR/GntR_C"/>
</dbReference>
<dbReference type="GO" id="GO:0003677">
    <property type="term" value="F:DNA binding"/>
    <property type="evidence" value="ECO:0007669"/>
    <property type="project" value="UniProtKB-KW"/>
</dbReference>
<evidence type="ECO:0000256" key="2">
    <source>
        <dbReference type="ARBA" id="ARBA00023125"/>
    </source>
</evidence>
<dbReference type="SMART" id="SM00345">
    <property type="entry name" value="HTH_GNTR"/>
    <property type="match status" value="1"/>
</dbReference>
<evidence type="ECO:0000259" key="4">
    <source>
        <dbReference type="PROSITE" id="PS50949"/>
    </source>
</evidence>
<keyword evidence="1" id="KW-0805">Transcription regulation</keyword>